<comment type="caution">
    <text evidence="6">The sequence shown here is derived from an EMBL/GenBank/DDBJ whole genome shotgun (WGS) entry which is preliminary data.</text>
</comment>
<dbReference type="Proteomes" id="UP000237440">
    <property type="component" value="Unassembled WGS sequence"/>
</dbReference>
<keyword evidence="3" id="KW-0804">Transcription</keyword>
<dbReference type="SUPFAM" id="SSF48498">
    <property type="entry name" value="Tetracyclin repressor-like, C-terminal domain"/>
    <property type="match status" value="1"/>
</dbReference>
<evidence type="ECO:0000256" key="1">
    <source>
        <dbReference type="ARBA" id="ARBA00023015"/>
    </source>
</evidence>
<feature type="domain" description="HTH tetR-type" evidence="5">
    <location>
        <begin position="10"/>
        <end position="70"/>
    </location>
</feature>
<keyword evidence="7" id="KW-1185">Reference proteome</keyword>
<sequence>MPRVSRKQADLNRETIVDAATRLFRERGLHGISVVDVMAAAGLTHGGFYGHFESREALAQEASGRAFEQAAQRWQARVAEHDSKDAAHRAVVEPYLSRESRDNPGDSCPVVAFAGDMCHEAADSGLRQTYLHGLNNLLDSLGTLLDTEDAASKRQQVLVQYSLMFGALMLSRATRGDPLSDEILEAARATLMPGDIKGSSRNPGKL</sequence>
<organism evidence="6 7">
    <name type="scientific">Pseudomonas laurylsulfativorans</name>
    <dbReference type="NCBI Taxonomy" id="1943631"/>
    <lineage>
        <taxon>Bacteria</taxon>
        <taxon>Pseudomonadati</taxon>
        <taxon>Pseudomonadota</taxon>
        <taxon>Gammaproteobacteria</taxon>
        <taxon>Pseudomonadales</taxon>
        <taxon>Pseudomonadaceae</taxon>
        <taxon>Pseudomonas</taxon>
    </lineage>
</organism>
<dbReference type="InterPro" id="IPR001647">
    <property type="entry name" value="HTH_TetR"/>
</dbReference>
<dbReference type="PROSITE" id="PS50977">
    <property type="entry name" value="HTH_TETR_2"/>
    <property type="match status" value="1"/>
</dbReference>
<evidence type="ECO:0000313" key="6">
    <source>
        <dbReference type="EMBL" id="POF44066.1"/>
    </source>
</evidence>
<name>A0A2S3VVU7_9PSED</name>
<dbReference type="Gene3D" id="1.10.357.10">
    <property type="entry name" value="Tetracycline Repressor, domain 2"/>
    <property type="match status" value="1"/>
</dbReference>
<dbReference type="AlphaFoldDB" id="A0A2S3VVU7"/>
<dbReference type="EMBL" id="MUJK01000001">
    <property type="protein sequence ID" value="POF44066.1"/>
    <property type="molecule type" value="Genomic_DNA"/>
</dbReference>
<dbReference type="SUPFAM" id="SSF46689">
    <property type="entry name" value="Homeodomain-like"/>
    <property type="match status" value="1"/>
</dbReference>
<dbReference type="GO" id="GO:0003677">
    <property type="term" value="F:DNA binding"/>
    <property type="evidence" value="ECO:0007669"/>
    <property type="project" value="UniProtKB-UniRule"/>
</dbReference>
<evidence type="ECO:0000313" key="7">
    <source>
        <dbReference type="Proteomes" id="UP000237440"/>
    </source>
</evidence>
<evidence type="ECO:0000259" key="5">
    <source>
        <dbReference type="PROSITE" id="PS50977"/>
    </source>
</evidence>
<dbReference type="PRINTS" id="PR00455">
    <property type="entry name" value="HTHTETR"/>
</dbReference>
<evidence type="ECO:0000256" key="3">
    <source>
        <dbReference type="ARBA" id="ARBA00023163"/>
    </source>
</evidence>
<evidence type="ECO:0000256" key="2">
    <source>
        <dbReference type="ARBA" id="ARBA00023125"/>
    </source>
</evidence>
<dbReference type="RefSeq" id="WP_103393683.1">
    <property type="nucleotide sequence ID" value="NZ_MUJK01000001.1"/>
</dbReference>
<feature type="DNA-binding region" description="H-T-H motif" evidence="4">
    <location>
        <begin position="33"/>
        <end position="52"/>
    </location>
</feature>
<keyword evidence="1" id="KW-0805">Transcription regulation</keyword>
<gene>
    <name evidence="6" type="ORF">B0D71_04530</name>
</gene>
<dbReference type="PANTHER" id="PTHR47506:SF7">
    <property type="entry name" value="TRANSCRIPTIONAL REGULATORY PROTEIN"/>
    <property type="match status" value="1"/>
</dbReference>
<dbReference type="PANTHER" id="PTHR47506">
    <property type="entry name" value="TRANSCRIPTIONAL REGULATORY PROTEIN"/>
    <property type="match status" value="1"/>
</dbReference>
<proteinExistence type="predicted"/>
<accession>A0A2S3VVU7</accession>
<dbReference type="InterPro" id="IPR036271">
    <property type="entry name" value="Tet_transcr_reg_TetR-rel_C_sf"/>
</dbReference>
<dbReference type="InterPro" id="IPR009057">
    <property type="entry name" value="Homeodomain-like_sf"/>
</dbReference>
<dbReference type="Gene3D" id="1.10.10.60">
    <property type="entry name" value="Homeodomain-like"/>
    <property type="match status" value="1"/>
</dbReference>
<dbReference type="Pfam" id="PF00440">
    <property type="entry name" value="TetR_N"/>
    <property type="match status" value="1"/>
</dbReference>
<protein>
    <submittedName>
        <fullName evidence="6">TetR family transcriptional regulator</fullName>
    </submittedName>
</protein>
<reference evidence="7" key="1">
    <citation type="submission" date="2017-02" db="EMBL/GenBank/DDBJ databases">
        <authorList>
            <person name="Furmanczyk E.M."/>
        </authorList>
    </citation>
    <scope>NUCLEOTIDE SEQUENCE [LARGE SCALE GENOMIC DNA]</scope>
    <source>
        <strain evidence="7">AP3_22</strain>
    </source>
</reference>
<keyword evidence="2 4" id="KW-0238">DNA-binding</keyword>
<dbReference type="OrthoDB" id="9798857at2"/>
<evidence type="ECO:0000256" key="4">
    <source>
        <dbReference type="PROSITE-ProRule" id="PRU00335"/>
    </source>
</evidence>